<dbReference type="InterPro" id="IPR011013">
    <property type="entry name" value="Gal_mutarotase_sf_dom"/>
</dbReference>
<evidence type="ECO:0000259" key="7">
    <source>
        <dbReference type="Pfam" id="PF03633"/>
    </source>
</evidence>
<evidence type="ECO:0000256" key="3">
    <source>
        <dbReference type="ARBA" id="ARBA00022679"/>
    </source>
</evidence>
<dbReference type="GO" id="GO:0005975">
    <property type="term" value="P:carbohydrate metabolic process"/>
    <property type="evidence" value="ECO:0007669"/>
    <property type="project" value="InterPro"/>
</dbReference>
<feature type="binding site" evidence="5">
    <location>
        <begin position="580"/>
        <end position="581"/>
    </location>
    <ligand>
        <name>substrate</name>
    </ligand>
</feature>
<dbReference type="InterPro" id="IPR005195">
    <property type="entry name" value="Glyco_hydro_65_M"/>
</dbReference>
<dbReference type="GO" id="GO:0030246">
    <property type="term" value="F:carbohydrate binding"/>
    <property type="evidence" value="ECO:0007669"/>
    <property type="project" value="InterPro"/>
</dbReference>
<evidence type="ECO:0000313" key="9">
    <source>
        <dbReference type="EMBL" id="KGE18016.1"/>
    </source>
</evidence>
<dbReference type="GO" id="GO:0016757">
    <property type="term" value="F:glycosyltransferase activity"/>
    <property type="evidence" value="ECO:0007669"/>
    <property type="project" value="UniProtKB-KW"/>
</dbReference>
<feature type="active site" description="Proton donor" evidence="4">
    <location>
        <position position="466"/>
    </location>
</feature>
<dbReference type="PANTHER" id="PTHR11051">
    <property type="entry name" value="GLYCOSYL HYDROLASE-RELATED"/>
    <property type="match status" value="1"/>
</dbReference>
<dbReference type="Pfam" id="PF03633">
    <property type="entry name" value="Glyco_hydro_65C"/>
    <property type="match status" value="1"/>
</dbReference>
<feature type="domain" description="Glycoside hydrolase family 65 central catalytic" evidence="6">
    <location>
        <begin position="289"/>
        <end position="673"/>
    </location>
</feature>
<dbReference type="InterPro" id="IPR012341">
    <property type="entry name" value="6hp_glycosidase-like_sf"/>
</dbReference>
<comment type="similarity">
    <text evidence="1">Belongs to the glycosyl hydrolase 65 family.</text>
</comment>
<dbReference type="GO" id="GO:0004553">
    <property type="term" value="F:hydrolase activity, hydrolyzing O-glycosyl compounds"/>
    <property type="evidence" value="ECO:0007669"/>
    <property type="project" value="TreeGrafter"/>
</dbReference>
<gene>
    <name evidence="9" type="ORF">PWYN_26080</name>
</gene>
<keyword evidence="2" id="KW-0328">Glycosyltransferase</keyword>
<dbReference type="InterPro" id="IPR005194">
    <property type="entry name" value="Glyco_hydro_65_C"/>
</dbReference>
<dbReference type="PIRSF" id="PIRSF036289">
    <property type="entry name" value="Glycosyl_hydrolase_malt_phosph"/>
    <property type="match status" value="1"/>
</dbReference>
<dbReference type="SUPFAM" id="SSF74650">
    <property type="entry name" value="Galactose mutarotase-like"/>
    <property type="match status" value="1"/>
</dbReference>
<dbReference type="EMBL" id="JQCR01000003">
    <property type="protein sequence ID" value="KGE18016.1"/>
    <property type="molecule type" value="Genomic_DNA"/>
</dbReference>
<dbReference type="STRING" id="268407.PWYN_26080"/>
<dbReference type="InterPro" id="IPR008928">
    <property type="entry name" value="6-hairpin_glycosidase_sf"/>
</dbReference>
<dbReference type="Pfam" id="PF03636">
    <property type="entry name" value="Glyco_hydro_65N"/>
    <property type="match status" value="1"/>
</dbReference>
<dbReference type="AlphaFoldDB" id="A0A098M7K1"/>
<proteinExistence type="inferred from homology"/>
<evidence type="ECO:0000256" key="5">
    <source>
        <dbReference type="PIRSR" id="PIRSR036289-51"/>
    </source>
</evidence>
<keyword evidence="3" id="KW-0808">Transferase</keyword>
<accession>A0A098M7K1</accession>
<evidence type="ECO:0000313" key="10">
    <source>
        <dbReference type="Proteomes" id="UP000029734"/>
    </source>
</evidence>
<dbReference type="RefSeq" id="WP_036657679.1">
    <property type="nucleotide sequence ID" value="NZ_JQCR01000003.1"/>
</dbReference>
<name>A0A098M7K1_9BACL</name>
<feature type="domain" description="Glycoside hydrolase family 65 N-terminal" evidence="8">
    <location>
        <begin position="7"/>
        <end position="232"/>
    </location>
</feature>
<evidence type="ECO:0000259" key="6">
    <source>
        <dbReference type="Pfam" id="PF03632"/>
    </source>
</evidence>
<evidence type="ECO:0000256" key="2">
    <source>
        <dbReference type="ARBA" id="ARBA00022676"/>
    </source>
</evidence>
<dbReference type="Gene3D" id="1.50.10.10">
    <property type="match status" value="1"/>
</dbReference>
<protein>
    <submittedName>
        <fullName evidence="9">Kojibiose phosphorylase</fullName>
    </submittedName>
</protein>
<feature type="domain" description="Glycoside hydrolase family 65 C-terminal" evidence="7">
    <location>
        <begin position="684"/>
        <end position="743"/>
    </location>
</feature>
<comment type="caution">
    <text evidence="9">The sequence shown here is derived from an EMBL/GenBank/DDBJ whole genome shotgun (WGS) entry which is preliminary data.</text>
</comment>
<dbReference type="PANTHER" id="PTHR11051:SF8">
    <property type="entry name" value="PROTEIN-GLUCOSYLGALACTOSYLHYDROXYLYSINE GLUCOSIDASE"/>
    <property type="match status" value="1"/>
</dbReference>
<dbReference type="Gene3D" id="2.60.420.10">
    <property type="entry name" value="Maltose phosphorylase, domain 3"/>
    <property type="match status" value="1"/>
</dbReference>
<evidence type="ECO:0000259" key="8">
    <source>
        <dbReference type="Pfam" id="PF03636"/>
    </source>
</evidence>
<reference evidence="9 10" key="1">
    <citation type="submission" date="2014-08" db="EMBL/GenBank/DDBJ databases">
        <authorList>
            <person name="den Bakker H.C."/>
        </authorList>
    </citation>
    <scope>NUCLEOTIDE SEQUENCE [LARGE SCALE GENOMIC DNA]</scope>
    <source>
        <strain evidence="9 10">DSM 18334</strain>
    </source>
</reference>
<dbReference type="InterPro" id="IPR037018">
    <property type="entry name" value="GH65_N"/>
</dbReference>
<dbReference type="SUPFAM" id="SSF48208">
    <property type="entry name" value="Six-hairpin glycosidases"/>
    <property type="match status" value="1"/>
</dbReference>
<organism evidence="9 10">
    <name type="scientific">Paenibacillus wynnii</name>
    <dbReference type="NCBI Taxonomy" id="268407"/>
    <lineage>
        <taxon>Bacteria</taxon>
        <taxon>Bacillati</taxon>
        <taxon>Bacillota</taxon>
        <taxon>Bacilli</taxon>
        <taxon>Bacillales</taxon>
        <taxon>Paenibacillaceae</taxon>
        <taxon>Paenibacillus</taxon>
    </lineage>
</organism>
<dbReference type="Proteomes" id="UP000029734">
    <property type="component" value="Unassembled WGS sequence"/>
</dbReference>
<dbReference type="InterPro" id="IPR017045">
    <property type="entry name" value="Malt_Pase/Glycosyl_Hdrlase"/>
</dbReference>
<evidence type="ECO:0000256" key="4">
    <source>
        <dbReference type="PIRSR" id="PIRSR036289-50"/>
    </source>
</evidence>
<dbReference type="OrthoDB" id="9758855at2"/>
<dbReference type="InterPro" id="IPR005196">
    <property type="entry name" value="Glyco_hydro_65_N"/>
</dbReference>
<reference evidence="9 10" key="2">
    <citation type="submission" date="2014-10" db="EMBL/GenBank/DDBJ databases">
        <title>Comparative genomics of the Paenibacillus odorifer group.</title>
        <authorList>
            <person name="Tsai Y.-C."/>
            <person name="Martin N."/>
            <person name="Korlach J."/>
            <person name="Wiedmann M."/>
        </authorList>
    </citation>
    <scope>NUCLEOTIDE SEQUENCE [LARGE SCALE GENOMIC DNA]</scope>
    <source>
        <strain evidence="9 10">DSM 18334</strain>
    </source>
</reference>
<dbReference type="Gene3D" id="2.70.98.40">
    <property type="entry name" value="Glycoside hydrolase, family 65, N-terminal domain"/>
    <property type="match status" value="1"/>
</dbReference>
<dbReference type="Pfam" id="PF03632">
    <property type="entry name" value="Glyco_hydro_65m"/>
    <property type="match status" value="1"/>
</dbReference>
<feature type="binding site" evidence="5">
    <location>
        <begin position="324"/>
        <end position="325"/>
    </location>
    <ligand>
        <name>substrate</name>
    </ligand>
</feature>
<keyword evidence="10" id="KW-1185">Reference proteome</keyword>
<sequence>MNWTVEESGFDLARVTTNGNKFMIGNGYMGYRGTLEEFGKEQLVAVTLAGLYDKSGQQWREPVNAPNGLFTTLLCDGEPLTVIEQEVISHRQELDIRSALHRRETVYKRPDGGTVTYTAERFASMDNLHLMVSKLTLCTTRDCTIVIQTGIDDDVWDINGPHLNDLQKNSMDHIMISTAITGELKVPVAVAELAVFGFGEQSLDESSLLRQLTFKAQAGVTYTWYKYVSVFSGLDGTESLVNEAITTVNAAVNLGYEVLLGTHQRKWEDKWSLSDVIIKGDQEAQFALRYSIYQLLIIAPTHSERVSIPARGLSGQVYKGAVFWDTEMFMLPFFLHSDPVTARNLMMYRVHTLEGAKRKAAEYGFLGAFYAWESQDTGDDACTLFNVNDVFTGRPMRTYFRDKQVHISADVVHGIWQYVQFTGDYSLLTDGGAEVIWECAKFFYSYAYYNPVKARYEILDVTGPDEYHERVNNNAFTNALVKETLEIAIQAADYLRTNHPAAFEAMTDTFKEGPFLPEFQEMLEHFYVPQPNTENLVIEQFDRYFTLEEVALTDLKSRVLNKHEYWGGGNGLATTTTILKQADVVLMLNLFKHSFSQEVKKANWEFYEPRTEHGSSLSPCIYALVAADIGAPDWGYPYFMRTATVDLTGESKQYVGDLYIGGTHPAANGGAWMAAVLGFAGLYFNGEDVHLNPSMPKQWESVELPVVLRGGNYRLHVGREEITIQASADNKSALNFIVSGGQVEMCQPGVQLQIRYS</sequence>
<dbReference type="eggNOG" id="COG1554">
    <property type="taxonomic scope" value="Bacteria"/>
</dbReference>
<evidence type="ECO:0000256" key="1">
    <source>
        <dbReference type="ARBA" id="ARBA00006768"/>
    </source>
</evidence>